<dbReference type="OrthoDB" id="3062033at2759"/>
<evidence type="ECO:0000313" key="1">
    <source>
        <dbReference type="EMBL" id="KAF8874245.1"/>
    </source>
</evidence>
<name>A0A9P5NBS7_GYMJU</name>
<feature type="non-terminal residue" evidence="1">
    <location>
        <position position="1"/>
    </location>
</feature>
<organism evidence="1 2">
    <name type="scientific">Gymnopilus junonius</name>
    <name type="common">Spectacular rustgill mushroom</name>
    <name type="synonym">Gymnopilus spectabilis subsp. junonius</name>
    <dbReference type="NCBI Taxonomy" id="109634"/>
    <lineage>
        <taxon>Eukaryota</taxon>
        <taxon>Fungi</taxon>
        <taxon>Dikarya</taxon>
        <taxon>Basidiomycota</taxon>
        <taxon>Agaricomycotina</taxon>
        <taxon>Agaricomycetes</taxon>
        <taxon>Agaricomycetidae</taxon>
        <taxon>Agaricales</taxon>
        <taxon>Agaricineae</taxon>
        <taxon>Hymenogastraceae</taxon>
        <taxon>Gymnopilus</taxon>
    </lineage>
</organism>
<gene>
    <name evidence="1" type="ORF">CPB84DRAFT_1829411</name>
</gene>
<reference evidence="1" key="1">
    <citation type="submission" date="2020-11" db="EMBL/GenBank/DDBJ databases">
        <authorList>
            <consortium name="DOE Joint Genome Institute"/>
            <person name="Ahrendt S."/>
            <person name="Riley R."/>
            <person name="Andreopoulos W."/>
            <person name="LaButti K."/>
            <person name="Pangilinan J."/>
            <person name="Ruiz-duenas F.J."/>
            <person name="Barrasa J.M."/>
            <person name="Sanchez-Garcia M."/>
            <person name="Camarero S."/>
            <person name="Miyauchi S."/>
            <person name="Serrano A."/>
            <person name="Linde D."/>
            <person name="Babiker R."/>
            <person name="Drula E."/>
            <person name="Ayuso-Fernandez I."/>
            <person name="Pacheco R."/>
            <person name="Padilla G."/>
            <person name="Ferreira P."/>
            <person name="Barriuso J."/>
            <person name="Kellner H."/>
            <person name="Castanera R."/>
            <person name="Alfaro M."/>
            <person name="Ramirez L."/>
            <person name="Pisabarro A.G."/>
            <person name="Kuo A."/>
            <person name="Tritt A."/>
            <person name="Lipzen A."/>
            <person name="He G."/>
            <person name="Yan M."/>
            <person name="Ng V."/>
            <person name="Cullen D."/>
            <person name="Martin F."/>
            <person name="Rosso M.-N."/>
            <person name="Henrissat B."/>
            <person name="Hibbett D."/>
            <person name="Martinez A.T."/>
            <person name="Grigoriev I.V."/>
        </authorList>
    </citation>
    <scope>NUCLEOTIDE SEQUENCE</scope>
    <source>
        <strain evidence="1">AH 44721</strain>
    </source>
</reference>
<keyword evidence="2" id="KW-1185">Reference proteome</keyword>
<evidence type="ECO:0000313" key="2">
    <source>
        <dbReference type="Proteomes" id="UP000724874"/>
    </source>
</evidence>
<proteinExistence type="predicted"/>
<protein>
    <submittedName>
        <fullName evidence="1">Uncharacterized protein</fullName>
    </submittedName>
</protein>
<dbReference type="EMBL" id="JADNYJ010000217">
    <property type="protein sequence ID" value="KAF8874245.1"/>
    <property type="molecule type" value="Genomic_DNA"/>
</dbReference>
<dbReference type="Proteomes" id="UP000724874">
    <property type="component" value="Unassembled WGS sequence"/>
</dbReference>
<dbReference type="AlphaFoldDB" id="A0A9P5NBS7"/>
<sequence length="117" mass="12973">MRKVGICTESAEDLSSRRRNLRKISPFDFGGYQIDGEVASWFSIVLSLAMSVWQVSGSALEMVKRSSVDMLLPRQTTPSSHPADPSKRHRILQQCMNCGLEGITDQTTLSNAEQLVS</sequence>
<accession>A0A9P5NBS7</accession>
<comment type="caution">
    <text evidence="1">The sequence shown here is derived from an EMBL/GenBank/DDBJ whole genome shotgun (WGS) entry which is preliminary data.</text>
</comment>